<organism evidence="1 2">
    <name type="scientific">Vibrio aestuarianus</name>
    <dbReference type="NCBI Taxonomy" id="28171"/>
    <lineage>
        <taxon>Bacteria</taxon>
        <taxon>Pseudomonadati</taxon>
        <taxon>Pseudomonadota</taxon>
        <taxon>Gammaproteobacteria</taxon>
        <taxon>Vibrionales</taxon>
        <taxon>Vibrionaceae</taxon>
        <taxon>Vibrio</taxon>
    </lineage>
</organism>
<accession>A0A9X4FGE1</accession>
<dbReference type="AlphaFoldDB" id="A0A9X4FGE1"/>
<evidence type="ECO:0000313" key="2">
    <source>
        <dbReference type="Proteomes" id="UP001140978"/>
    </source>
</evidence>
<comment type="caution">
    <text evidence="1">The sequence shown here is derived from an EMBL/GenBank/DDBJ whole genome shotgun (WGS) entry which is preliminary data.</text>
</comment>
<protein>
    <submittedName>
        <fullName evidence="1">Uncharacterized protein</fullName>
    </submittedName>
</protein>
<dbReference type="RefSeq" id="WP_274676210.1">
    <property type="nucleotide sequence ID" value="NZ_JAKNAX010000045.1"/>
</dbReference>
<dbReference type="InterPro" id="IPR046905">
    <property type="entry name" value="ABC-3C_MC1"/>
</dbReference>
<evidence type="ECO:0000313" key="1">
    <source>
        <dbReference type="EMBL" id="MDE1347637.1"/>
    </source>
</evidence>
<name>A0A9X4FGE1_9VIBR</name>
<proteinExistence type="predicted"/>
<dbReference type="EMBL" id="JAKNAX010000045">
    <property type="protein sequence ID" value="MDE1347637.1"/>
    <property type="molecule type" value="Genomic_DNA"/>
</dbReference>
<gene>
    <name evidence="1" type="ORF">L9X51_14490</name>
</gene>
<sequence>MKPKISYDVVRTDHAEEMKAAYEVDDIKIIKTNFVSDFYVVFCRFSKEGELKSLWDKLNSVISAELSCDFKNDFERWNLYFFYLCERKVKDSVKYQIENDKYFSRKILIDDSKLKLTSESIEYLISKNIINDDLILTSAKKDDKTSYTSSSIVYNLIDLEKIIDKNDSEKLFDEVSESLRKSLADNGVSNEN</sequence>
<reference evidence="1" key="1">
    <citation type="submission" date="2022-02" db="EMBL/GenBank/DDBJ databases">
        <title>Emergence and expansion in Europe of a Vibrio aestuarianus clonal complex pathogenic for oysters.</title>
        <authorList>
            <person name="Mesnil A."/>
            <person name="Travers M.-A."/>
        </authorList>
    </citation>
    <scope>NUCLEOTIDE SEQUENCE</scope>
    <source>
        <strain evidence="1">19_064_15T1</strain>
    </source>
</reference>
<dbReference type="Proteomes" id="UP001140978">
    <property type="component" value="Unassembled WGS sequence"/>
</dbReference>
<dbReference type="Pfam" id="PF20289">
    <property type="entry name" value="MComp1"/>
    <property type="match status" value="1"/>
</dbReference>